<accession>A0ABT4J5M7</accession>
<dbReference type="RefSeq" id="WP_268942423.1">
    <property type="nucleotide sequence ID" value="NZ_JAPTYD010000016.1"/>
</dbReference>
<proteinExistence type="predicted"/>
<reference evidence="1" key="1">
    <citation type="submission" date="2022-12" db="EMBL/GenBank/DDBJ databases">
        <title>Paracoccus sp. EF6 isolated from a lake water.</title>
        <authorList>
            <person name="Liu H."/>
        </authorList>
    </citation>
    <scope>NUCLEOTIDE SEQUENCE</scope>
    <source>
        <strain evidence="1">EF6</strain>
    </source>
</reference>
<dbReference type="EMBL" id="JAPTYD010000016">
    <property type="protein sequence ID" value="MCZ0962399.1"/>
    <property type="molecule type" value="Genomic_DNA"/>
</dbReference>
<evidence type="ECO:0000313" key="2">
    <source>
        <dbReference type="Proteomes" id="UP001149822"/>
    </source>
</evidence>
<evidence type="ECO:0000313" key="1">
    <source>
        <dbReference type="EMBL" id="MCZ0962399.1"/>
    </source>
</evidence>
<name>A0ABT4J5M7_9RHOB</name>
<sequence>MRDFRTMNFTAPHQMALAKFYTMEAKACVGMVCHECRFQADDPFIEAVAGAGAIARFRPRDRLTADDIALDAVGVEERDFLIFPALCHGGSIIMLGNPAFGRGGSLAIRVIQHAAAFADVIALILPASFAKTSMQRGINPPFHLQLQVDLPREPFEIGDEVHRVHCVFQIRERCPEARGTPDVQPDFAFVTDLAQANLVIHRVSSRAGVILPCLDAAAIACGRMPQD</sequence>
<keyword evidence="2" id="KW-1185">Reference proteome</keyword>
<protein>
    <submittedName>
        <fullName evidence="1">Uncharacterized protein</fullName>
    </submittedName>
</protein>
<gene>
    <name evidence="1" type="ORF">OU682_12295</name>
</gene>
<comment type="caution">
    <text evidence="1">The sequence shown here is derived from an EMBL/GenBank/DDBJ whole genome shotgun (WGS) entry which is preliminary data.</text>
</comment>
<organism evidence="1 2">
    <name type="scientific">Paracoccus benzoatiresistens</name>
    <dbReference type="NCBI Taxonomy" id="2997341"/>
    <lineage>
        <taxon>Bacteria</taxon>
        <taxon>Pseudomonadati</taxon>
        <taxon>Pseudomonadota</taxon>
        <taxon>Alphaproteobacteria</taxon>
        <taxon>Rhodobacterales</taxon>
        <taxon>Paracoccaceae</taxon>
        <taxon>Paracoccus</taxon>
    </lineage>
</organism>
<dbReference type="Proteomes" id="UP001149822">
    <property type="component" value="Unassembled WGS sequence"/>
</dbReference>